<dbReference type="Gene3D" id="3.80.10.10">
    <property type="entry name" value="Ribonuclease Inhibitor"/>
    <property type="match status" value="2"/>
</dbReference>
<dbReference type="EMBL" id="OZ034814">
    <property type="protein sequence ID" value="CAL1359262.1"/>
    <property type="molecule type" value="Genomic_DNA"/>
</dbReference>
<dbReference type="Pfam" id="PF13855">
    <property type="entry name" value="LRR_8"/>
    <property type="match status" value="1"/>
</dbReference>
<keyword evidence="2 4" id="KW-0732">Signal</keyword>
<dbReference type="Proteomes" id="UP001497516">
    <property type="component" value="Chromosome 10"/>
</dbReference>
<keyword evidence="7" id="KW-1185">Reference proteome</keyword>
<feature type="domain" description="Leucine-rich repeat-containing N-terminal plant-type" evidence="5">
    <location>
        <begin position="34"/>
        <end position="69"/>
    </location>
</feature>
<dbReference type="Pfam" id="PF08263">
    <property type="entry name" value="LRRNT_2"/>
    <property type="match status" value="1"/>
</dbReference>
<proteinExistence type="predicted"/>
<dbReference type="InterPro" id="IPR053211">
    <property type="entry name" value="DNA_repair-toleration"/>
</dbReference>
<reference evidence="6 7" key="1">
    <citation type="submission" date="2024-04" db="EMBL/GenBank/DDBJ databases">
        <authorList>
            <person name="Fracassetti M."/>
        </authorList>
    </citation>
    <scope>NUCLEOTIDE SEQUENCE [LARGE SCALE GENOMIC DNA]</scope>
</reference>
<dbReference type="InterPro" id="IPR013210">
    <property type="entry name" value="LRR_N_plant-typ"/>
</dbReference>
<keyword evidence="1" id="KW-0433">Leucine-rich repeat</keyword>
<dbReference type="AlphaFoldDB" id="A0AAV2CRQ9"/>
<dbReference type="SUPFAM" id="SSF52058">
    <property type="entry name" value="L domain-like"/>
    <property type="match status" value="1"/>
</dbReference>
<evidence type="ECO:0000313" key="7">
    <source>
        <dbReference type="Proteomes" id="UP001497516"/>
    </source>
</evidence>
<evidence type="ECO:0000259" key="5">
    <source>
        <dbReference type="Pfam" id="PF08263"/>
    </source>
</evidence>
<evidence type="ECO:0000256" key="3">
    <source>
        <dbReference type="ARBA" id="ARBA00022737"/>
    </source>
</evidence>
<name>A0AAV2CRQ9_9ROSI</name>
<evidence type="ECO:0000256" key="1">
    <source>
        <dbReference type="ARBA" id="ARBA00022614"/>
    </source>
</evidence>
<evidence type="ECO:0000256" key="2">
    <source>
        <dbReference type="ARBA" id="ARBA00022729"/>
    </source>
</evidence>
<feature type="chain" id="PRO_5043763309" description="Leucine-rich repeat-containing N-terminal plant-type domain-containing protein" evidence="4">
    <location>
        <begin position="28"/>
        <end position="256"/>
    </location>
</feature>
<evidence type="ECO:0000256" key="4">
    <source>
        <dbReference type="SAM" id="SignalP"/>
    </source>
</evidence>
<gene>
    <name evidence="6" type="ORF">LTRI10_LOCUS6759</name>
</gene>
<sequence length="256" mass="27768">MLRIPNRVIPISTLLLLLLTLPSHSETEDVRPLLLQFMKFLSRGKTIPLPNWGWNKTSDPCFWTGVTCDSESRITALVLQGLDLGGYLETRKLCSAQFSLRVLSLTNNSFIGPLQPEIVSCANLTHLYLGGNQLQGSVPVSIPLLTELKRLVISDNSFEGALPRDMGRKMSRLVEFWADNNRISGELPGDLVTTNFSGRFNVSNNRPVGRIPSGFSNFPALSFARNPGLCGPPLSVACSPAGAAASLASGPTNFVN</sequence>
<protein>
    <recommendedName>
        <fullName evidence="5">Leucine-rich repeat-containing N-terminal plant-type domain-containing protein</fullName>
    </recommendedName>
</protein>
<dbReference type="InterPro" id="IPR001611">
    <property type="entry name" value="Leu-rich_rpt"/>
</dbReference>
<dbReference type="InterPro" id="IPR032675">
    <property type="entry name" value="LRR_dom_sf"/>
</dbReference>
<accession>A0AAV2CRQ9</accession>
<keyword evidence="3" id="KW-0677">Repeat</keyword>
<dbReference type="PANTHER" id="PTHR48060:SF21">
    <property type="entry name" value="L DOMAIN-LIKE PROTEIN"/>
    <property type="match status" value="1"/>
</dbReference>
<dbReference type="PANTHER" id="PTHR48060">
    <property type="entry name" value="DNA DAMAGE-REPAIR/TOLERATION PROTEIN DRT100"/>
    <property type="match status" value="1"/>
</dbReference>
<organism evidence="6 7">
    <name type="scientific">Linum trigynum</name>
    <dbReference type="NCBI Taxonomy" id="586398"/>
    <lineage>
        <taxon>Eukaryota</taxon>
        <taxon>Viridiplantae</taxon>
        <taxon>Streptophyta</taxon>
        <taxon>Embryophyta</taxon>
        <taxon>Tracheophyta</taxon>
        <taxon>Spermatophyta</taxon>
        <taxon>Magnoliopsida</taxon>
        <taxon>eudicotyledons</taxon>
        <taxon>Gunneridae</taxon>
        <taxon>Pentapetalae</taxon>
        <taxon>rosids</taxon>
        <taxon>fabids</taxon>
        <taxon>Malpighiales</taxon>
        <taxon>Linaceae</taxon>
        <taxon>Linum</taxon>
    </lineage>
</organism>
<evidence type="ECO:0000313" key="6">
    <source>
        <dbReference type="EMBL" id="CAL1359262.1"/>
    </source>
</evidence>
<feature type="signal peptide" evidence="4">
    <location>
        <begin position="1"/>
        <end position="27"/>
    </location>
</feature>